<dbReference type="RefSeq" id="WP_182322455.1">
    <property type="nucleotide sequence ID" value="NZ_CP058554.1"/>
</dbReference>
<gene>
    <name evidence="5" type="ORF">HS961_12635</name>
</gene>
<protein>
    <submittedName>
        <fullName evidence="5">Phage tail tape measure protein</fullName>
    </submittedName>
</protein>
<dbReference type="InterPro" id="IPR010090">
    <property type="entry name" value="Phage_tape_meas"/>
</dbReference>
<dbReference type="NCBIfam" id="TIGR01760">
    <property type="entry name" value="tape_meas_TP901"/>
    <property type="match status" value="1"/>
</dbReference>
<dbReference type="AlphaFoldDB" id="A0A7G5EHY0"/>
<feature type="coiled-coil region" evidence="2">
    <location>
        <begin position="94"/>
        <end position="124"/>
    </location>
</feature>
<keyword evidence="3" id="KW-1133">Transmembrane helix</keyword>
<evidence type="ECO:0000313" key="5">
    <source>
        <dbReference type="EMBL" id="QMV73605.1"/>
    </source>
</evidence>
<feature type="transmembrane region" description="Helical" evidence="3">
    <location>
        <begin position="576"/>
        <end position="596"/>
    </location>
</feature>
<evidence type="ECO:0000256" key="3">
    <source>
        <dbReference type="SAM" id="Phobius"/>
    </source>
</evidence>
<organism evidence="5 6">
    <name type="scientific">Comamonas piscis</name>
    <dbReference type="NCBI Taxonomy" id="1562974"/>
    <lineage>
        <taxon>Bacteria</taxon>
        <taxon>Pseudomonadati</taxon>
        <taxon>Pseudomonadota</taxon>
        <taxon>Betaproteobacteria</taxon>
        <taxon>Burkholderiales</taxon>
        <taxon>Comamonadaceae</taxon>
        <taxon>Comamonas</taxon>
    </lineage>
</organism>
<dbReference type="KEGG" id="cpis:HS961_12635"/>
<keyword evidence="1" id="KW-1188">Viral release from host cell</keyword>
<dbReference type="PANTHER" id="PTHR37813">
    <property type="entry name" value="FELS-2 PROPHAGE PROTEIN"/>
    <property type="match status" value="1"/>
</dbReference>
<feature type="transmembrane region" description="Helical" evidence="3">
    <location>
        <begin position="608"/>
        <end position="633"/>
    </location>
</feature>
<keyword evidence="3" id="KW-0812">Transmembrane</keyword>
<keyword evidence="3" id="KW-0472">Membrane</keyword>
<reference evidence="5 6" key="1">
    <citation type="journal article" date="2020" name="G3 (Bethesda)">
        <title>CeMbio - The Caenorhabditis elegans Microbiome Resource.</title>
        <authorList>
            <person name="Dirksen P."/>
            <person name="Assie A."/>
            <person name="Zimmermann J."/>
            <person name="Zhang F."/>
            <person name="Tietje A.M."/>
            <person name="Marsh S.A."/>
            <person name="Felix M.A."/>
            <person name="Shapira M."/>
            <person name="Kaleta C."/>
            <person name="Schulenburg H."/>
            <person name="Samuel B."/>
        </authorList>
    </citation>
    <scope>NUCLEOTIDE SEQUENCE [LARGE SCALE GENOMIC DNA]</scope>
    <source>
        <strain evidence="5 6">BIGb0172</strain>
    </source>
</reference>
<keyword evidence="6" id="KW-1185">Reference proteome</keyword>
<feature type="transmembrane region" description="Helical" evidence="3">
    <location>
        <begin position="541"/>
        <end position="564"/>
    </location>
</feature>
<dbReference type="PANTHER" id="PTHR37813:SF1">
    <property type="entry name" value="FELS-2 PROPHAGE PROTEIN"/>
    <property type="match status" value="1"/>
</dbReference>
<feature type="coiled-coil region" evidence="2">
    <location>
        <begin position="219"/>
        <end position="246"/>
    </location>
</feature>
<evidence type="ECO:0000259" key="4">
    <source>
        <dbReference type="Pfam" id="PF10145"/>
    </source>
</evidence>
<dbReference type="Proteomes" id="UP000515240">
    <property type="component" value="Chromosome"/>
</dbReference>
<evidence type="ECO:0000256" key="2">
    <source>
        <dbReference type="SAM" id="Coils"/>
    </source>
</evidence>
<accession>A0A7G5EHY0</accession>
<evidence type="ECO:0000256" key="1">
    <source>
        <dbReference type="ARBA" id="ARBA00022612"/>
    </source>
</evidence>
<keyword evidence="2" id="KW-0175">Coiled coil</keyword>
<name>A0A7G5EHY0_9BURK</name>
<proteinExistence type="predicted"/>
<sequence length="841" mass="87962">MVNKLRLEVLLQAVDKVSGPLKRVMAGSAATSNKIKQLHSDFKAMESQHGLINNFRNSVKASAGLRAELASQQAKVKAMSLAHDAAGNVTAGMARKFEKAKAEAAALKSRLQDQTQTTQRLREKMAQAGLATSGLAEQERNLRARMEASTAAITKQRERLKSLAEAQRKASAMAAKGATMAAAGGAAMYGGKKVMDMGLKPVGAFMQHEDAMLGIARQVQGARDEAGNLTEVYRKAEAQVRDLSTRLPQTTVQIAEMMTAAARMEVPTDELGNFVQLASEMATAFDAVPDEIAEKMGKVAKNFNIPIQDIRGLADSINYLDDNAISKGADIIGVLNRTGGVAATVKISGQNLAAFASTLLTLGEREETAGTAINAIFTKFAAATKGTKKFQSAVKEIGLSSKQIQKGMATDAAATMLKVSEAIAKLPKKDQLGVMVELVGMEHSDTLAKLVGKPEELKRQMELANGPAGKDSMAKEAAARNDTLSAKTMMEQNRLFNSMAVAGEQLKAPLLEIYKTLNPLLEKFTAWMQANPAIVGGLLKLVVGAGLLMGAVGALLIPLGLMLAKGALLRFMLARLGLSFANIGTALRLVGSAFTFGGQWLGAFGARVALYIPAILRFGAVFLRLLGPIGLLITAGTMLYSRWDDVVGGAKLLWQDLTSAIGSGLQAVMGLTSQFFNAGANIIQGLVSGITSRIAAVRDAVGEVASSSIGWFKEKLGIHSPSRVFAELGGYVGEGAAQGITGSSSLVRNAALGMAAATLVPMGAMALPMGGMLPMPDMASMAAAAPAGGAAGGGGASSYVINITVQGNAKGDEIGAAVRAEIERIERQKAARRGSSLTDID</sequence>
<dbReference type="Pfam" id="PF10145">
    <property type="entry name" value="PhageMin_Tail"/>
    <property type="match status" value="1"/>
</dbReference>
<evidence type="ECO:0000313" key="6">
    <source>
        <dbReference type="Proteomes" id="UP000515240"/>
    </source>
</evidence>
<dbReference type="EMBL" id="CP058554">
    <property type="protein sequence ID" value="QMV73605.1"/>
    <property type="molecule type" value="Genomic_DNA"/>
</dbReference>
<feature type="domain" description="Phage tail tape measure protein" evidence="4">
    <location>
        <begin position="238"/>
        <end position="440"/>
    </location>
</feature>